<accession>A0ABS1VI56</accession>
<evidence type="ECO:0000259" key="1">
    <source>
        <dbReference type="Pfam" id="PF01494"/>
    </source>
</evidence>
<dbReference type="PANTHER" id="PTHR46865:SF2">
    <property type="entry name" value="MONOOXYGENASE"/>
    <property type="match status" value="1"/>
</dbReference>
<dbReference type="InterPro" id="IPR051704">
    <property type="entry name" value="FAD_aromatic-hydroxylase"/>
</dbReference>
<dbReference type="InterPro" id="IPR002938">
    <property type="entry name" value="FAD-bd"/>
</dbReference>
<dbReference type="Proteomes" id="UP000598996">
    <property type="component" value="Unassembled WGS sequence"/>
</dbReference>
<dbReference type="PANTHER" id="PTHR46865">
    <property type="entry name" value="OXIDOREDUCTASE-RELATED"/>
    <property type="match status" value="1"/>
</dbReference>
<organism evidence="2 3">
    <name type="scientific">Paractinoplanes lichenicola</name>
    <dbReference type="NCBI Taxonomy" id="2802976"/>
    <lineage>
        <taxon>Bacteria</taxon>
        <taxon>Bacillati</taxon>
        <taxon>Actinomycetota</taxon>
        <taxon>Actinomycetes</taxon>
        <taxon>Micromonosporales</taxon>
        <taxon>Micromonosporaceae</taxon>
        <taxon>Paractinoplanes</taxon>
    </lineage>
</organism>
<sequence>MRVLISGASVAGPALAYWLGRFGFAPTIVEIAPELRTGGQAVDFRGPLHMGVLTRMGVIDELRALETGGTAMRFVDERGERLMEWPAGLAGGDLEVYRGDLARVLCAAGAGHTEYLFGDSIVALTEHDDGVDVTFASGLERTFDLVVGADGVHSRVRRLAFGPEEKFVKHLGYYVAGWDVPDEWQLTSTSLLHNTPGRMMSVTGDRRHPGRAAAFAAFESPQLDYDRHDPGAMRAILRDRYAGMGWLAPRLLDHLEAAGGDFWFDQICRVDNPVWSRGRVALVGDAACGATIGGQGTGTALVSAYVLAGELAAAGGDHRAAFTSYEERIGRFARGTQKGGDTTGRFLAPRTARGIRLRNYMNNREWFLNLTFKIAAERSTGLTLPEYQPAAPGSARPRS</sequence>
<evidence type="ECO:0000313" key="3">
    <source>
        <dbReference type="Proteomes" id="UP000598996"/>
    </source>
</evidence>
<dbReference type="Pfam" id="PF01494">
    <property type="entry name" value="FAD_binding_3"/>
    <property type="match status" value="1"/>
</dbReference>
<protein>
    <submittedName>
        <fullName evidence="2">FAD-dependent monooxygenase</fullName>
    </submittedName>
</protein>
<name>A0ABS1VI56_9ACTN</name>
<proteinExistence type="predicted"/>
<gene>
    <name evidence="2" type="ORF">JKJ07_08695</name>
</gene>
<keyword evidence="2" id="KW-0560">Oxidoreductase</keyword>
<dbReference type="SUPFAM" id="SSF51905">
    <property type="entry name" value="FAD/NAD(P)-binding domain"/>
    <property type="match status" value="1"/>
</dbReference>
<reference evidence="2 3" key="1">
    <citation type="submission" date="2021-01" db="EMBL/GenBank/DDBJ databases">
        <title>Actinoplanes sp. nov. LDG1-01 isolated from lichen.</title>
        <authorList>
            <person name="Saeng-In P."/>
            <person name="Phongsopitanun W."/>
            <person name="Kanchanasin P."/>
            <person name="Yuki M."/>
            <person name="Kudo T."/>
            <person name="Ohkuma M."/>
            <person name="Tanasupawat S."/>
        </authorList>
    </citation>
    <scope>NUCLEOTIDE SEQUENCE [LARGE SCALE GENOMIC DNA]</scope>
    <source>
        <strain evidence="2 3">LDG1-01</strain>
    </source>
</reference>
<dbReference type="InterPro" id="IPR036188">
    <property type="entry name" value="FAD/NAD-bd_sf"/>
</dbReference>
<keyword evidence="2" id="KW-0503">Monooxygenase</keyword>
<comment type="caution">
    <text evidence="2">The sequence shown here is derived from an EMBL/GenBank/DDBJ whole genome shotgun (WGS) entry which is preliminary data.</text>
</comment>
<dbReference type="RefSeq" id="WP_202990705.1">
    <property type="nucleotide sequence ID" value="NZ_JAENHO010000002.1"/>
</dbReference>
<dbReference type="Gene3D" id="3.50.50.60">
    <property type="entry name" value="FAD/NAD(P)-binding domain"/>
    <property type="match status" value="1"/>
</dbReference>
<evidence type="ECO:0000313" key="2">
    <source>
        <dbReference type="EMBL" id="MBL7254387.1"/>
    </source>
</evidence>
<dbReference type="GO" id="GO:0004497">
    <property type="term" value="F:monooxygenase activity"/>
    <property type="evidence" value="ECO:0007669"/>
    <property type="project" value="UniProtKB-KW"/>
</dbReference>
<dbReference type="PRINTS" id="PR00420">
    <property type="entry name" value="RNGMNOXGNASE"/>
</dbReference>
<feature type="domain" description="FAD-binding" evidence="1">
    <location>
        <begin position="2"/>
        <end position="160"/>
    </location>
</feature>
<dbReference type="Gene3D" id="3.30.9.10">
    <property type="entry name" value="D-Amino Acid Oxidase, subunit A, domain 2"/>
    <property type="match status" value="1"/>
</dbReference>
<dbReference type="EMBL" id="JAENHO010000002">
    <property type="protein sequence ID" value="MBL7254387.1"/>
    <property type="molecule type" value="Genomic_DNA"/>
</dbReference>
<keyword evidence="3" id="KW-1185">Reference proteome</keyword>